<dbReference type="PRINTS" id="PR00173">
    <property type="entry name" value="EDTRNSPORT"/>
</dbReference>
<dbReference type="EMBL" id="MFTS01000003">
    <property type="protein sequence ID" value="OGI68463.1"/>
    <property type="molecule type" value="Genomic_DNA"/>
</dbReference>
<feature type="domain" description="ABC3 transporter permease C-terminal" evidence="8">
    <location>
        <begin position="290"/>
        <end position="409"/>
    </location>
</feature>
<accession>A0A1F6VFP2</accession>
<evidence type="ECO:0000256" key="3">
    <source>
        <dbReference type="ARBA" id="ARBA00022475"/>
    </source>
</evidence>
<feature type="domain" description="MacB-like periplasmic core" evidence="9">
    <location>
        <begin position="47"/>
        <end position="257"/>
    </location>
</feature>
<protein>
    <recommendedName>
        <fullName evidence="12">ABC3 transporter permease protein domain-containing protein</fullName>
    </recommendedName>
</protein>
<evidence type="ECO:0000256" key="6">
    <source>
        <dbReference type="ARBA" id="ARBA00023136"/>
    </source>
</evidence>
<dbReference type="GO" id="GO:0098797">
    <property type="term" value="C:plasma membrane protein complex"/>
    <property type="evidence" value="ECO:0007669"/>
    <property type="project" value="TreeGrafter"/>
</dbReference>
<dbReference type="InterPro" id="IPR051447">
    <property type="entry name" value="Lipoprotein-release_system"/>
</dbReference>
<feature type="transmembrane region" description="Helical" evidence="7">
    <location>
        <begin position="375"/>
        <end position="400"/>
    </location>
</feature>
<evidence type="ECO:0000256" key="4">
    <source>
        <dbReference type="ARBA" id="ARBA00022692"/>
    </source>
</evidence>
<proteinExistence type="inferred from homology"/>
<keyword evidence="6 7" id="KW-0472">Membrane</keyword>
<gene>
    <name evidence="10" type="ORF">A2738_01095</name>
</gene>
<evidence type="ECO:0000256" key="1">
    <source>
        <dbReference type="ARBA" id="ARBA00004651"/>
    </source>
</evidence>
<evidence type="ECO:0000256" key="5">
    <source>
        <dbReference type="ARBA" id="ARBA00022989"/>
    </source>
</evidence>
<reference evidence="10 11" key="1">
    <citation type="journal article" date="2016" name="Nat. Commun.">
        <title>Thousands of microbial genomes shed light on interconnected biogeochemical processes in an aquifer system.</title>
        <authorList>
            <person name="Anantharaman K."/>
            <person name="Brown C.T."/>
            <person name="Hug L.A."/>
            <person name="Sharon I."/>
            <person name="Castelle C.J."/>
            <person name="Probst A.J."/>
            <person name="Thomas B.C."/>
            <person name="Singh A."/>
            <person name="Wilkins M.J."/>
            <person name="Karaoz U."/>
            <person name="Brodie E.L."/>
            <person name="Williams K.H."/>
            <person name="Hubbard S.S."/>
            <person name="Banfield J.F."/>
        </authorList>
    </citation>
    <scope>NUCLEOTIDE SEQUENCE [LARGE SCALE GENOMIC DNA]</scope>
</reference>
<keyword evidence="4 7" id="KW-0812">Transmembrane</keyword>
<comment type="similarity">
    <text evidence="2">Belongs to the ABC-4 integral membrane protein family. LolC/E subfamily.</text>
</comment>
<dbReference type="InterPro" id="IPR003838">
    <property type="entry name" value="ABC3_permease_C"/>
</dbReference>
<feature type="transmembrane region" description="Helical" evidence="7">
    <location>
        <begin position="21"/>
        <end position="51"/>
    </location>
</feature>
<evidence type="ECO:0008006" key="12">
    <source>
        <dbReference type="Google" id="ProtNLM"/>
    </source>
</evidence>
<dbReference type="GO" id="GO:0044874">
    <property type="term" value="P:lipoprotein localization to outer membrane"/>
    <property type="evidence" value="ECO:0007669"/>
    <property type="project" value="TreeGrafter"/>
</dbReference>
<dbReference type="AlphaFoldDB" id="A0A1F6VFP2"/>
<comment type="subcellular location">
    <subcellularLocation>
        <location evidence="1">Cell membrane</location>
        <topology evidence="1">Multi-pass membrane protein</topology>
    </subcellularLocation>
</comment>
<evidence type="ECO:0000256" key="2">
    <source>
        <dbReference type="ARBA" id="ARBA00005236"/>
    </source>
</evidence>
<dbReference type="Pfam" id="PF12704">
    <property type="entry name" value="MacB_PCD"/>
    <property type="match status" value="1"/>
</dbReference>
<dbReference type="Pfam" id="PF02687">
    <property type="entry name" value="FtsX"/>
    <property type="match status" value="1"/>
</dbReference>
<evidence type="ECO:0000313" key="10">
    <source>
        <dbReference type="EMBL" id="OGI68463.1"/>
    </source>
</evidence>
<evidence type="ECO:0000256" key="7">
    <source>
        <dbReference type="SAM" id="Phobius"/>
    </source>
</evidence>
<evidence type="ECO:0000313" key="11">
    <source>
        <dbReference type="Proteomes" id="UP000178235"/>
    </source>
</evidence>
<evidence type="ECO:0000259" key="9">
    <source>
        <dbReference type="Pfam" id="PF12704"/>
    </source>
</evidence>
<evidence type="ECO:0000259" key="8">
    <source>
        <dbReference type="Pfam" id="PF02687"/>
    </source>
</evidence>
<feature type="transmembrane region" description="Helical" evidence="7">
    <location>
        <begin position="333"/>
        <end position="355"/>
    </location>
</feature>
<dbReference type="PANTHER" id="PTHR30489:SF0">
    <property type="entry name" value="LIPOPROTEIN-RELEASING SYSTEM TRANSMEMBRANE PROTEIN LOLE"/>
    <property type="match status" value="1"/>
</dbReference>
<organism evidence="10 11">
    <name type="scientific">Candidatus Nomurabacteria bacterium RIFCSPHIGHO2_01_FULL_42_15</name>
    <dbReference type="NCBI Taxonomy" id="1801742"/>
    <lineage>
        <taxon>Bacteria</taxon>
        <taxon>Candidatus Nomuraibacteriota</taxon>
    </lineage>
</organism>
<keyword evidence="3" id="KW-1003">Cell membrane</keyword>
<feature type="transmembrane region" description="Helical" evidence="7">
    <location>
        <begin position="290"/>
        <end position="312"/>
    </location>
</feature>
<comment type="caution">
    <text evidence="10">The sequence shown here is derived from an EMBL/GenBank/DDBJ whole genome shotgun (WGS) entry which is preliminary data.</text>
</comment>
<name>A0A1F6VFP2_9BACT</name>
<dbReference type="PANTHER" id="PTHR30489">
    <property type="entry name" value="LIPOPROTEIN-RELEASING SYSTEM TRANSMEMBRANE PROTEIN LOLE"/>
    <property type="match status" value="1"/>
</dbReference>
<keyword evidence="5 7" id="KW-1133">Transmembrane helix</keyword>
<sequence length="418" mass="46174">MFSLLNIRIGFFLAKRQIRRSSIWTTILIIFVMFFTFINLVVVSGILVGLIQGAIVAVRSHYTSDVIISTLNNKTYIESSPEIMSIVNSLPQVEAVSARYLEGGTLEANYKTRTNDKEKPNTAVASVTGIDPVAEDEVTNLSKFIVEGEYLSPTDYDQVMLGAYLDSEYLPIDSPGFTTLYNVAPGVKIRINVHGIEREVTIKGIIKAKVDEVSLRVFMVDSQLRSIIGRNDYNVDEISIKLKPGTDPEVVRDILKQNGIDRVAKVQTYADAQPKFIKDMIDTFALLGNMLSSIGLVVASITIFIVIFINAITRRKFIGILKGIGINERAIEISYILQSFFYAFCGSVIGILVLYGVLQPFIAAHPIDFPFSDGILVAPVGGTLFRVGLLMFTTIVAGFIPARLIVRKNTLDSILGRN</sequence>
<dbReference type="Proteomes" id="UP000178235">
    <property type="component" value="Unassembled WGS sequence"/>
</dbReference>
<dbReference type="InterPro" id="IPR025857">
    <property type="entry name" value="MacB_PCD"/>
</dbReference>